<accession>A0A3P5XEC0</accession>
<dbReference type="InterPro" id="IPR001607">
    <property type="entry name" value="Znf_UBP"/>
</dbReference>
<keyword evidence="6 10" id="KW-0915">Sodium</keyword>
<dbReference type="GO" id="GO:0098719">
    <property type="term" value="P:sodium ion import across plasma membrane"/>
    <property type="evidence" value="ECO:0007669"/>
    <property type="project" value="TreeGrafter"/>
</dbReference>
<dbReference type="RefSeq" id="WP_124091598.1">
    <property type="nucleotide sequence ID" value="NZ_CBCRYA010000020.1"/>
</dbReference>
<dbReference type="GO" id="GO:0015386">
    <property type="term" value="F:potassium:proton antiporter activity"/>
    <property type="evidence" value="ECO:0007669"/>
    <property type="project" value="TreeGrafter"/>
</dbReference>
<feature type="transmembrane region" description="Helical" evidence="10">
    <location>
        <begin position="230"/>
        <end position="249"/>
    </location>
</feature>
<dbReference type="Gene3D" id="6.10.140.1330">
    <property type="match status" value="1"/>
</dbReference>
<dbReference type="Pfam" id="PF00999">
    <property type="entry name" value="Na_H_Exchanger"/>
    <property type="match status" value="1"/>
</dbReference>
<dbReference type="OrthoDB" id="57886at2"/>
<comment type="caution">
    <text evidence="10">Lacks conserved residue(s) required for the propagation of feature annotation.</text>
</comment>
<dbReference type="InterPro" id="IPR004705">
    <property type="entry name" value="Cation/H_exchanger_CPA1_bac"/>
</dbReference>
<feature type="transmembrane region" description="Helical" evidence="10">
    <location>
        <begin position="155"/>
        <end position="175"/>
    </location>
</feature>
<keyword evidence="7 10" id="KW-0406">Ion transport</keyword>
<keyword evidence="5 10" id="KW-1133">Transmembrane helix</keyword>
<dbReference type="Gene3D" id="3.30.40.10">
    <property type="entry name" value="Zinc/RING finger domain, C3HC4 (zinc finger)"/>
    <property type="match status" value="1"/>
</dbReference>
<feature type="domain" description="UBP-type" evidence="11">
    <location>
        <begin position="541"/>
        <end position="636"/>
    </location>
</feature>
<dbReference type="Pfam" id="PF02148">
    <property type="entry name" value="zf-UBP"/>
    <property type="match status" value="1"/>
</dbReference>
<evidence type="ECO:0000259" key="11">
    <source>
        <dbReference type="PROSITE" id="PS50271"/>
    </source>
</evidence>
<dbReference type="PROSITE" id="PS50271">
    <property type="entry name" value="ZF_UBP"/>
    <property type="match status" value="1"/>
</dbReference>
<dbReference type="GO" id="GO:0015385">
    <property type="term" value="F:sodium:proton antiporter activity"/>
    <property type="evidence" value="ECO:0007669"/>
    <property type="project" value="InterPro"/>
</dbReference>
<comment type="subcellular location">
    <subcellularLocation>
        <location evidence="1 10">Cell membrane</location>
        <topology evidence="1 10">Multi-pass membrane protein</topology>
    </subcellularLocation>
</comment>
<evidence type="ECO:0000256" key="2">
    <source>
        <dbReference type="ARBA" id="ARBA00022448"/>
    </source>
</evidence>
<evidence type="ECO:0000256" key="10">
    <source>
        <dbReference type="RuleBase" id="RU366002"/>
    </source>
</evidence>
<evidence type="ECO:0000256" key="3">
    <source>
        <dbReference type="ARBA" id="ARBA00022475"/>
    </source>
</evidence>
<feature type="transmembrane region" description="Helical" evidence="10">
    <location>
        <begin position="83"/>
        <end position="106"/>
    </location>
</feature>
<reference evidence="12 13" key="1">
    <citation type="submission" date="2018-11" db="EMBL/GenBank/DDBJ databases">
        <authorList>
            <person name="Criscuolo A."/>
        </authorList>
    </citation>
    <scope>NUCLEOTIDE SEQUENCE [LARGE SCALE GENOMIC DNA]</scope>
    <source>
        <strain evidence="12">AT11b</strain>
    </source>
</reference>
<organism evidence="12 13">
    <name type="scientific">Arthrobacter ulcerisalmonis</name>
    <dbReference type="NCBI Taxonomy" id="2483813"/>
    <lineage>
        <taxon>Bacteria</taxon>
        <taxon>Bacillati</taxon>
        <taxon>Actinomycetota</taxon>
        <taxon>Actinomycetes</taxon>
        <taxon>Micrococcales</taxon>
        <taxon>Micrococcaceae</taxon>
        <taxon>Arthrobacter</taxon>
    </lineage>
</organism>
<keyword evidence="13" id="KW-1185">Reference proteome</keyword>
<protein>
    <submittedName>
        <fullName evidence="12">Sodium, potassium, lithium and rubidium/H(+) antiporter</fullName>
    </submittedName>
</protein>
<keyword evidence="9 10" id="KW-0739">Sodium transport</keyword>
<dbReference type="EMBL" id="UXAU01000023">
    <property type="protein sequence ID" value="VDC25894.1"/>
    <property type="molecule type" value="Genomic_DNA"/>
</dbReference>
<dbReference type="InterPro" id="IPR018422">
    <property type="entry name" value="Cation/H_exchanger_CPA1"/>
</dbReference>
<keyword evidence="10" id="KW-0050">Antiport</keyword>
<evidence type="ECO:0000313" key="13">
    <source>
        <dbReference type="Proteomes" id="UP000280861"/>
    </source>
</evidence>
<feature type="transmembrane region" description="Helical" evidence="10">
    <location>
        <begin position="375"/>
        <end position="398"/>
    </location>
</feature>
<dbReference type="GO" id="GO:0051453">
    <property type="term" value="P:regulation of intracellular pH"/>
    <property type="evidence" value="ECO:0007669"/>
    <property type="project" value="TreeGrafter"/>
</dbReference>
<dbReference type="InterPro" id="IPR013083">
    <property type="entry name" value="Znf_RING/FYVE/PHD"/>
</dbReference>
<evidence type="ECO:0000256" key="9">
    <source>
        <dbReference type="ARBA" id="ARBA00023201"/>
    </source>
</evidence>
<gene>
    <name evidence="12" type="primary">nhaK_2</name>
    <name evidence="12" type="ORF">PSET11_01652</name>
</gene>
<dbReference type="Proteomes" id="UP000280861">
    <property type="component" value="Unassembled WGS sequence"/>
</dbReference>
<evidence type="ECO:0000256" key="5">
    <source>
        <dbReference type="ARBA" id="ARBA00022989"/>
    </source>
</evidence>
<dbReference type="GO" id="GO:0005886">
    <property type="term" value="C:plasma membrane"/>
    <property type="evidence" value="ECO:0007669"/>
    <property type="project" value="UniProtKB-SubCell"/>
</dbReference>
<comment type="function">
    <text evidence="10">Na(+)/H(+) antiporter that extrudes sodium in exchange for external protons.</text>
</comment>
<name>A0A3P5XEC0_9MICC</name>
<evidence type="ECO:0000256" key="4">
    <source>
        <dbReference type="ARBA" id="ARBA00022692"/>
    </source>
</evidence>
<sequence length="636" mass="67195">MDIALGLLVIVGVVCAASALGRKLNVSVPLLLVLAGVAGSFLPFIPPIELNPELVLIGLLPPLLYAAAFRSSLFDFGSNIRNIGLLSVGYVVFGTVTVGFVVWWLFPEIPLAAAIALGAVVAPPDAVAATSIARRVGMPRRIVTILEGESLVNDATALVCLRAAIAAIAGSVSALDIAGGFALAAGGGLLVGIAAAYVLTEIRKRVRNVAINTATSLMAPFVAFLPAEAIHASGVLAVVVTGLVMGTKAPSMPNGAARQSARSNWDTVQFLLENSVFLLIGLQVRSIIEGVQDDSLGVGRVWVGCALILLAVLVLRPLWVFPATYVPRLIPAVRRAEGTTTWQAATTVSWAGMRGVVTLAAVLTLPADLEHRNVLVLAALVVVAGTLVLQGFTLPALVRWLGVPGPDRREDALNQASLMQLATSAGVAKLDELRLASDPPEVMDMLKRRTQERGLAAWERLGRPTADAATPSQRYSQLRLAMLEAERTKVLELRRGGDFAHEVLTEVLERLDIEESMLDAALDEVDAGSAGGGEGIAQPGGTCVHLQHAEAPVPPAEPTEPTDPTVPGEPFCADCLRDGTAPVHLRMCLTCRKVGCCDSSVGRHATRHFQETGHPVMRSIEPGEDWRWCYVDELLG</sequence>
<dbReference type="SUPFAM" id="SSF57850">
    <property type="entry name" value="RING/U-box"/>
    <property type="match status" value="1"/>
</dbReference>
<proteinExistence type="inferred from homology"/>
<keyword evidence="3 10" id="KW-1003">Cell membrane</keyword>
<dbReference type="AlphaFoldDB" id="A0A3P5XEC0"/>
<dbReference type="GO" id="GO:0008270">
    <property type="term" value="F:zinc ion binding"/>
    <property type="evidence" value="ECO:0007669"/>
    <property type="project" value="InterPro"/>
</dbReference>
<evidence type="ECO:0000256" key="1">
    <source>
        <dbReference type="ARBA" id="ARBA00004651"/>
    </source>
</evidence>
<feature type="transmembrane region" description="Helical" evidence="10">
    <location>
        <begin position="181"/>
        <end position="199"/>
    </location>
</feature>
<evidence type="ECO:0000256" key="7">
    <source>
        <dbReference type="ARBA" id="ARBA00023065"/>
    </source>
</evidence>
<evidence type="ECO:0000256" key="8">
    <source>
        <dbReference type="ARBA" id="ARBA00023136"/>
    </source>
</evidence>
<dbReference type="PANTHER" id="PTHR10110:SF86">
    <property type="entry name" value="SODIUM_HYDROGEN EXCHANGER 7"/>
    <property type="match status" value="1"/>
</dbReference>
<dbReference type="PANTHER" id="PTHR10110">
    <property type="entry name" value="SODIUM/HYDROGEN EXCHANGER"/>
    <property type="match status" value="1"/>
</dbReference>
<dbReference type="InterPro" id="IPR006153">
    <property type="entry name" value="Cation/H_exchanger_TM"/>
</dbReference>
<comment type="similarity">
    <text evidence="10">Belongs to the monovalent cation:proton antiporter 1 (CPA1) transporter (TC 2.A.36) family.</text>
</comment>
<feature type="transmembrane region" description="Helical" evidence="10">
    <location>
        <begin position="112"/>
        <end position="134"/>
    </location>
</feature>
<dbReference type="NCBIfam" id="TIGR00831">
    <property type="entry name" value="a_cpa1"/>
    <property type="match status" value="1"/>
</dbReference>
<keyword evidence="4 10" id="KW-0812">Transmembrane</keyword>
<feature type="transmembrane region" description="Helical" evidence="10">
    <location>
        <begin position="26"/>
        <end position="45"/>
    </location>
</feature>
<keyword evidence="2 10" id="KW-0813">Transport</keyword>
<keyword evidence="8 10" id="KW-0472">Membrane</keyword>
<evidence type="ECO:0000313" key="12">
    <source>
        <dbReference type="EMBL" id="VDC25894.1"/>
    </source>
</evidence>
<evidence type="ECO:0000256" key="6">
    <source>
        <dbReference type="ARBA" id="ARBA00023053"/>
    </source>
</evidence>
<feature type="transmembrane region" description="Helical" evidence="10">
    <location>
        <begin position="300"/>
        <end position="321"/>
    </location>
</feature>